<feature type="domain" description="Peptidoglycan binding-like" evidence="1">
    <location>
        <begin position="9"/>
        <end position="62"/>
    </location>
</feature>
<sequence length="84" mass="9005">MAQERVPYSVVEIQKALNQAGFGSGNPDSVWGKKSAAALKAFQRARGLDASGRMDAATMAKLFPIQEAIRRKVEAARDTDGVTP</sequence>
<dbReference type="Pfam" id="PF01471">
    <property type="entry name" value="PG_binding_1"/>
    <property type="match status" value="1"/>
</dbReference>
<dbReference type="InterPro" id="IPR036365">
    <property type="entry name" value="PGBD-like_sf"/>
</dbReference>
<keyword evidence="3" id="KW-1185">Reference proteome</keyword>
<dbReference type="Gene3D" id="1.10.101.10">
    <property type="entry name" value="PGBD-like superfamily/PGBD"/>
    <property type="match status" value="1"/>
</dbReference>
<dbReference type="SUPFAM" id="SSF47090">
    <property type="entry name" value="PGBD-like"/>
    <property type="match status" value="1"/>
</dbReference>
<dbReference type="EMBL" id="JAEQNC010000012">
    <property type="protein sequence ID" value="MBL0374332.1"/>
    <property type="molecule type" value="Genomic_DNA"/>
</dbReference>
<evidence type="ECO:0000313" key="2">
    <source>
        <dbReference type="EMBL" id="MBL0374332.1"/>
    </source>
</evidence>
<gene>
    <name evidence="2" type="ORF">JJB09_20130</name>
</gene>
<accession>A0A937CRC8</accession>
<name>A0A937CRC8_9HYPH</name>
<dbReference type="RefSeq" id="WP_201662498.1">
    <property type="nucleotide sequence ID" value="NZ_JAEQNC010000012.1"/>
</dbReference>
<comment type="caution">
    <text evidence="2">The sequence shown here is derived from an EMBL/GenBank/DDBJ whole genome shotgun (WGS) entry which is preliminary data.</text>
</comment>
<evidence type="ECO:0000259" key="1">
    <source>
        <dbReference type="Pfam" id="PF01471"/>
    </source>
</evidence>
<dbReference type="InterPro" id="IPR002477">
    <property type="entry name" value="Peptidoglycan-bd-like"/>
</dbReference>
<dbReference type="Proteomes" id="UP000633219">
    <property type="component" value="Unassembled WGS sequence"/>
</dbReference>
<dbReference type="InterPro" id="IPR036366">
    <property type="entry name" value="PGBDSf"/>
</dbReference>
<dbReference type="AlphaFoldDB" id="A0A937CRC8"/>
<protein>
    <submittedName>
        <fullName evidence="2">Peptidoglycan-binding protein</fullName>
    </submittedName>
</protein>
<evidence type="ECO:0000313" key="3">
    <source>
        <dbReference type="Proteomes" id="UP000633219"/>
    </source>
</evidence>
<reference evidence="2" key="1">
    <citation type="submission" date="2021-01" db="EMBL/GenBank/DDBJ databases">
        <title>Rhizobium sp. strain KVB221 16S ribosomal RNA gene Genome sequencing and assembly.</title>
        <authorList>
            <person name="Kang M."/>
        </authorList>
    </citation>
    <scope>NUCLEOTIDE SEQUENCE</scope>
    <source>
        <strain evidence="2">KVB221</strain>
    </source>
</reference>
<organism evidence="2 3">
    <name type="scientific">Rhizobium setariae</name>
    <dbReference type="NCBI Taxonomy" id="2801340"/>
    <lineage>
        <taxon>Bacteria</taxon>
        <taxon>Pseudomonadati</taxon>
        <taxon>Pseudomonadota</taxon>
        <taxon>Alphaproteobacteria</taxon>
        <taxon>Hyphomicrobiales</taxon>
        <taxon>Rhizobiaceae</taxon>
        <taxon>Rhizobium/Agrobacterium group</taxon>
        <taxon>Rhizobium</taxon>
    </lineage>
</organism>
<proteinExistence type="predicted"/>